<name>A0ABY8W6R1_9ACTN</name>
<reference evidence="8 9" key="1">
    <citation type="submission" date="2023-06" db="EMBL/GenBank/DDBJ databases">
        <authorList>
            <person name="Yushchuk O."/>
            <person name="Binda E."/>
            <person name="Ruckert-Reed C."/>
            <person name="Fedorenko V."/>
            <person name="Kalinowski J."/>
            <person name="Marinelli F."/>
        </authorList>
    </citation>
    <scope>NUCLEOTIDE SEQUENCE [LARGE SCALE GENOMIC DNA]</scope>
    <source>
        <strain evidence="8 9">NRRL 3884</strain>
    </source>
</reference>
<feature type="domain" description="RNA polymerase sigma factor 70 region 4 type 2" evidence="7">
    <location>
        <begin position="110"/>
        <end position="161"/>
    </location>
</feature>
<evidence type="ECO:0000313" key="8">
    <source>
        <dbReference type="EMBL" id="WIM93505.1"/>
    </source>
</evidence>
<accession>A0ABY8W6R1</accession>
<dbReference type="InterPro" id="IPR013324">
    <property type="entry name" value="RNA_pol_sigma_r3/r4-like"/>
</dbReference>
<evidence type="ECO:0000256" key="5">
    <source>
        <dbReference type="SAM" id="MobiDB-lite"/>
    </source>
</evidence>
<evidence type="ECO:0000256" key="4">
    <source>
        <dbReference type="ARBA" id="ARBA00023163"/>
    </source>
</evidence>
<feature type="region of interest" description="Disordered" evidence="5">
    <location>
        <begin position="165"/>
        <end position="212"/>
    </location>
</feature>
<dbReference type="PANTHER" id="PTHR43133:SF46">
    <property type="entry name" value="RNA POLYMERASE SIGMA-70 FACTOR ECF SUBFAMILY"/>
    <property type="match status" value="1"/>
</dbReference>
<dbReference type="NCBIfam" id="TIGR02937">
    <property type="entry name" value="sigma70-ECF"/>
    <property type="match status" value="1"/>
</dbReference>
<comment type="similarity">
    <text evidence="1">Belongs to the sigma-70 factor family. ECF subfamily.</text>
</comment>
<evidence type="ECO:0000256" key="1">
    <source>
        <dbReference type="ARBA" id="ARBA00010641"/>
    </source>
</evidence>
<dbReference type="PANTHER" id="PTHR43133">
    <property type="entry name" value="RNA POLYMERASE ECF-TYPE SIGMA FACTO"/>
    <property type="match status" value="1"/>
</dbReference>
<proteinExistence type="inferred from homology"/>
<evidence type="ECO:0000256" key="3">
    <source>
        <dbReference type="ARBA" id="ARBA00023082"/>
    </source>
</evidence>
<dbReference type="InterPro" id="IPR007627">
    <property type="entry name" value="RNA_pol_sigma70_r2"/>
</dbReference>
<dbReference type="InterPro" id="IPR039425">
    <property type="entry name" value="RNA_pol_sigma-70-like"/>
</dbReference>
<evidence type="ECO:0000259" key="7">
    <source>
        <dbReference type="Pfam" id="PF08281"/>
    </source>
</evidence>
<dbReference type="Gene3D" id="1.10.10.10">
    <property type="entry name" value="Winged helix-like DNA-binding domain superfamily/Winged helix DNA-binding domain"/>
    <property type="match status" value="1"/>
</dbReference>
<dbReference type="Proteomes" id="UP001240150">
    <property type="component" value="Chromosome"/>
</dbReference>
<evidence type="ECO:0000256" key="2">
    <source>
        <dbReference type="ARBA" id="ARBA00023015"/>
    </source>
</evidence>
<dbReference type="InterPro" id="IPR013325">
    <property type="entry name" value="RNA_pol_sigma_r2"/>
</dbReference>
<dbReference type="Gene3D" id="1.10.1740.10">
    <property type="match status" value="1"/>
</dbReference>
<organism evidence="8 9">
    <name type="scientific">Actinoplanes oblitus</name>
    <dbReference type="NCBI Taxonomy" id="3040509"/>
    <lineage>
        <taxon>Bacteria</taxon>
        <taxon>Bacillati</taxon>
        <taxon>Actinomycetota</taxon>
        <taxon>Actinomycetes</taxon>
        <taxon>Micromonosporales</taxon>
        <taxon>Micromonosporaceae</taxon>
        <taxon>Actinoplanes</taxon>
    </lineage>
</organism>
<dbReference type="InterPro" id="IPR036388">
    <property type="entry name" value="WH-like_DNA-bd_sf"/>
</dbReference>
<dbReference type="InterPro" id="IPR013249">
    <property type="entry name" value="RNA_pol_sigma70_r4_t2"/>
</dbReference>
<dbReference type="EMBL" id="CP126980">
    <property type="protein sequence ID" value="WIM93505.1"/>
    <property type="molecule type" value="Genomic_DNA"/>
</dbReference>
<dbReference type="RefSeq" id="WP_284914713.1">
    <property type="nucleotide sequence ID" value="NZ_CP126980.1"/>
</dbReference>
<keyword evidence="3" id="KW-0731">Sigma factor</keyword>
<keyword evidence="4" id="KW-0804">Transcription</keyword>
<dbReference type="SUPFAM" id="SSF88659">
    <property type="entry name" value="Sigma3 and sigma4 domains of RNA polymerase sigma factors"/>
    <property type="match status" value="1"/>
</dbReference>
<keyword evidence="9" id="KW-1185">Reference proteome</keyword>
<feature type="compositionally biased region" description="Polar residues" evidence="5">
    <location>
        <begin position="199"/>
        <end position="212"/>
    </location>
</feature>
<protein>
    <submittedName>
        <fullName evidence="8">Sigma-70 family RNA polymerase sigma factor</fullName>
    </submittedName>
</protein>
<gene>
    <name evidence="8" type="ORF">ACTOB_005485</name>
</gene>
<dbReference type="SUPFAM" id="SSF88946">
    <property type="entry name" value="Sigma2 domain of RNA polymerase sigma factors"/>
    <property type="match status" value="1"/>
</dbReference>
<dbReference type="InterPro" id="IPR014284">
    <property type="entry name" value="RNA_pol_sigma-70_dom"/>
</dbReference>
<dbReference type="Pfam" id="PF08281">
    <property type="entry name" value="Sigma70_r4_2"/>
    <property type="match status" value="1"/>
</dbReference>
<evidence type="ECO:0000313" key="9">
    <source>
        <dbReference type="Proteomes" id="UP001240150"/>
    </source>
</evidence>
<evidence type="ECO:0000259" key="6">
    <source>
        <dbReference type="Pfam" id="PF04542"/>
    </source>
</evidence>
<keyword evidence="2" id="KW-0805">Transcription regulation</keyword>
<feature type="domain" description="RNA polymerase sigma-70 region 2" evidence="6">
    <location>
        <begin position="16"/>
        <end position="82"/>
    </location>
</feature>
<dbReference type="Pfam" id="PF04542">
    <property type="entry name" value="Sigma70_r2"/>
    <property type="match status" value="1"/>
</dbReference>
<sequence length="212" mass="23678">MRPPPADTEAAYRELFEAAYDDLLCFVERRLHPAVADDVVAEVFLTAWRRFDDVPRPLDEARAWLFTTAHNMLRNRLRSDQRQQNLTLRILREPEHPGRLEADAVAARVDLRRAWDRLPGKDQEALTLTVFEGLTGAQAARLLNISRPAFSLRLLRARRRLQHLLRPRSEPDTAVADPAPPARSAALADSTPPARSAGPTPSTRPTTAGASA</sequence>